<sequence>MRRVDSATAAAVTLLALTSAYFVIDNYVPLYPWNNLTEAGPQLGSTLSMVIPYTVTAAALLARWRWPAVFMAGYCWVLLALQIATWYPPYLFGTSAAWYRVHGYEKTTKLLPGIDNHDVVVDAQHNVLQLLTLGTAVAVTLATARLWRGCRTS</sequence>
<keyword evidence="1" id="KW-1133">Transmembrane helix</keyword>
<keyword evidence="1" id="KW-0472">Membrane</keyword>
<keyword evidence="1" id="KW-0812">Transmembrane</keyword>
<evidence type="ECO:0000313" key="3">
    <source>
        <dbReference type="Proteomes" id="UP000254291"/>
    </source>
</evidence>
<dbReference type="AlphaFoldDB" id="A0A379MMG2"/>
<name>A0A379MMG2_9MYCO</name>
<organism evidence="2 3">
    <name type="scientific">Mycolicibacterium gilvum</name>
    <dbReference type="NCBI Taxonomy" id="1804"/>
    <lineage>
        <taxon>Bacteria</taxon>
        <taxon>Bacillati</taxon>
        <taxon>Actinomycetota</taxon>
        <taxon>Actinomycetes</taxon>
        <taxon>Mycobacteriales</taxon>
        <taxon>Mycobacteriaceae</taxon>
        <taxon>Mycolicibacterium</taxon>
    </lineage>
</organism>
<feature type="transmembrane region" description="Helical" evidence="1">
    <location>
        <begin position="127"/>
        <end position="147"/>
    </location>
</feature>
<feature type="transmembrane region" description="Helical" evidence="1">
    <location>
        <begin position="44"/>
        <end position="62"/>
    </location>
</feature>
<dbReference type="Proteomes" id="UP000254291">
    <property type="component" value="Unassembled WGS sequence"/>
</dbReference>
<reference evidence="2 3" key="1">
    <citation type="submission" date="2018-06" db="EMBL/GenBank/DDBJ databases">
        <authorList>
            <consortium name="Pathogen Informatics"/>
            <person name="Doyle S."/>
        </authorList>
    </citation>
    <scope>NUCLEOTIDE SEQUENCE [LARGE SCALE GENOMIC DNA]</scope>
    <source>
        <strain evidence="2 3">NCTC10742</strain>
    </source>
</reference>
<protein>
    <submittedName>
        <fullName evidence="2">Uncharacterized protein</fullName>
    </submittedName>
</protein>
<evidence type="ECO:0000313" key="2">
    <source>
        <dbReference type="EMBL" id="SUE32713.1"/>
    </source>
</evidence>
<proteinExistence type="predicted"/>
<evidence type="ECO:0000256" key="1">
    <source>
        <dbReference type="SAM" id="Phobius"/>
    </source>
</evidence>
<dbReference type="EMBL" id="UGQM01000008">
    <property type="protein sequence ID" value="SUE32713.1"/>
    <property type="molecule type" value="Genomic_DNA"/>
</dbReference>
<feature type="transmembrane region" description="Helical" evidence="1">
    <location>
        <begin position="69"/>
        <end position="87"/>
    </location>
</feature>
<dbReference type="RefSeq" id="WP_115329305.1">
    <property type="nucleotide sequence ID" value="NZ_JACKST010000038.1"/>
</dbReference>
<gene>
    <name evidence="2" type="ORF">NCTC10742_06077</name>
</gene>
<accession>A0A379MMG2</accession>